<evidence type="ECO:0000313" key="2">
    <source>
        <dbReference type="Proteomes" id="UP000597762"/>
    </source>
</evidence>
<dbReference type="AlphaFoldDB" id="A0A812DXM5"/>
<gene>
    <name evidence="1" type="ORF">SPHA_60992</name>
</gene>
<keyword evidence="2" id="KW-1185">Reference proteome</keyword>
<reference evidence="1" key="1">
    <citation type="submission" date="2021-01" db="EMBL/GenBank/DDBJ databases">
        <authorList>
            <person name="Li R."/>
            <person name="Bekaert M."/>
        </authorList>
    </citation>
    <scope>NUCLEOTIDE SEQUENCE</scope>
    <source>
        <strain evidence="1">Farmed</strain>
    </source>
</reference>
<evidence type="ECO:0000313" key="1">
    <source>
        <dbReference type="EMBL" id="CAE1309254.1"/>
    </source>
</evidence>
<accession>A0A812DXM5</accession>
<dbReference type="Proteomes" id="UP000597762">
    <property type="component" value="Unassembled WGS sequence"/>
</dbReference>
<sequence length="187" mass="20674">MSLSLSLSLYLSIYLSIYLSLDSLKIEYALSSYLSAFLCSACSKLSSQGTVSSNNYKVLFLVTKLPPFFTGNYAFLLRPLEGENLLKTLFENIRVCSFFSNGFSSKLHLWTSFQTFFSGASSRGLSLKGKFALSNLVTHASFFYGQMLPAFSARREKNSCLSAVSFSPAAKVQSQFSFPFQRGGGHL</sequence>
<protein>
    <submittedName>
        <fullName evidence="1">Uncharacterized protein</fullName>
    </submittedName>
</protein>
<proteinExistence type="predicted"/>
<dbReference type="EMBL" id="CAHIKZ030004276">
    <property type="protein sequence ID" value="CAE1309254.1"/>
    <property type="molecule type" value="Genomic_DNA"/>
</dbReference>
<name>A0A812DXM5_ACAPH</name>
<organism evidence="1 2">
    <name type="scientific">Acanthosepion pharaonis</name>
    <name type="common">Pharaoh cuttlefish</name>
    <name type="synonym">Sepia pharaonis</name>
    <dbReference type="NCBI Taxonomy" id="158019"/>
    <lineage>
        <taxon>Eukaryota</taxon>
        <taxon>Metazoa</taxon>
        <taxon>Spiralia</taxon>
        <taxon>Lophotrochozoa</taxon>
        <taxon>Mollusca</taxon>
        <taxon>Cephalopoda</taxon>
        <taxon>Coleoidea</taxon>
        <taxon>Decapodiformes</taxon>
        <taxon>Sepiida</taxon>
        <taxon>Sepiina</taxon>
        <taxon>Sepiidae</taxon>
        <taxon>Acanthosepion</taxon>
    </lineage>
</organism>
<comment type="caution">
    <text evidence="1">The sequence shown here is derived from an EMBL/GenBank/DDBJ whole genome shotgun (WGS) entry which is preliminary data.</text>
</comment>